<dbReference type="InterPro" id="IPR059018">
    <property type="entry name" value="HEAT_URB1"/>
</dbReference>
<dbReference type="PANTHER" id="PTHR13500">
    <property type="entry name" value="NUCLEOLAR PRERIBOSOMAL-ASSOCIATED PROTEIN 1"/>
    <property type="match status" value="1"/>
</dbReference>
<name>A0AAD5XAI9_9FUNG</name>
<proteinExistence type="predicted"/>
<feature type="domain" description="URB1 C-terminal" evidence="3">
    <location>
        <begin position="1710"/>
        <end position="1917"/>
    </location>
</feature>
<keyword evidence="6" id="KW-1185">Reference proteome</keyword>
<dbReference type="InterPro" id="IPR021714">
    <property type="entry name" value="URB1_N"/>
</dbReference>
<feature type="domain" description="URB1 N-terminal" evidence="2">
    <location>
        <begin position="180"/>
        <end position="338"/>
    </location>
</feature>
<dbReference type="EMBL" id="JADGJD010000001">
    <property type="protein sequence ID" value="KAJ3057559.1"/>
    <property type="molecule type" value="Genomic_DNA"/>
</dbReference>
<dbReference type="Pfam" id="PF16201">
    <property type="entry name" value="NopRA1"/>
    <property type="match status" value="1"/>
</dbReference>
<evidence type="ECO:0000256" key="1">
    <source>
        <dbReference type="SAM" id="MobiDB-lite"/>
    </source>
</evidence>
<comment type="caution">
    <text evidence="5">The sequence shown here is derived from an EMBL/GenBank/DDBJ whole genome shotgun (WGS) entry which is preliminary data.</text>
</comment>
<accession>A0AAD5XAI9</accession>
<evidence type="ECO:0000259" key="4">
    <source>
        <dbReference type="Pfam" id="PF26140"/>
    </source>
</evidence>
<dbReference type="GO" id="GO:0000463">
    <property type="term" value="P:maturation of LSU-rRNA from tricistronic rRNA transcript (SSU-rRNA, 5.8S rRNA, LSU-rRNA)"/>
    <property type="evidence" value="ECO:0007669"/>
    <property type="project" value="TreeGrafter"/>
</dbReference>
<protein>
    <recommendedName>
        <fullName evidence="7">Nucleolar pre-ribosomal-associated protein 1</fullName>
    </recommendedName>
</protein>
<dbReference type="Proteomes" id="UP001212841">
    <property type="component" value="Unassembled WGS sequence"/>
</dbReference>
<dbReference type="GO" id="GO:0000466">
    <property type="term" value="P:maturation of 5.8S rRNA from tricistronic rRNA transcript (SSU-rRNA, 5.8S rRNA, LSU-rRNA)"/>
    <property type="evidence" value="ECO:0007669"/>
    <property type="project" value="TreeGrafter"/>
</dbReference>
<reference evidence="5" key="1">
    <citation type="submission" date="2020-05" db="EMBL/GenBank/DDBJ databases">
        <title>Phylogenomic resolution of chytrid fungi.</title>
        <authorList>
            <person name="Stajich J.E."/>
            <person name="Amses K."/>
            <person name="Simmons R."/>
            <person name="Seto K."/>
            <person name="Myers J."/>
            <person name="Bonds A."/>
            <person name="Quandt C.A."/>
            <person name="Barry K."/>
            <person name="Liu P."/>
            <person name="Grigoriev I."/>
            <person name="Longcore J.E."/>
            <person name="James T.Y."/>
        </authorList>
    </citation>
    <scope>NUCLEOTIDE SEQUENCE</scope>
    <source>
        <strain evidence="5">JEL0318</strain>
    </source>
</reference>
<dbReference type="Pfam" id="PF26140">
    <property type="entry name" value="HEAT_URB1"/>
    <property type="match status" value="1"/>
</dbReference>
<dbReference type="Pfam" id="PF11707">
    <property type="entry name" value="Npa1"/>
    <property type="match status" value="1"/>
</dbReference>
<evidence type="ECO:0000259" key="3">
    <source>
        <dbReference type="Pfam" id="PF16201"/>
    </source>
</evidence>
<organism evidence="5 6">
    <name type="scientific">Rhizophlyctis rosea</name>
    <dbReference type="NCBI Taxonomy" id="64517"/>
    <lineage>
        <taxon>Eukaryota</taxon>
        <taxon>Fungi</taxon>
        <taxon>Fungi incertae sedis</taxon>
        <taxon>Chytridiomycota</taxon>
        <taxon>Chytridiomycota incertae sedis</taxon>
        <taxon>Chytridiomycetes</taxon>
        <taxon>Rhizophlyctidales</taxon>
        <taxon>Rhizophlyctidaceae</taxon>
        <taxon>Rhizophlyctis</taxon>
    </lineage>
</organism>
<dbReference type="GO" id="GO:0005730">
    <property type="term" value="C:nucleolus"/>
    <property type="evidence" value="ECO:0007669"/>
    <property type="project" value="TreeGrafter"/>
</dbReference>
<evidence type="ECO:0000313" key="5">
    <source>
        <dbReference type="EMBL" id="KAJ3057559.1"/>
    </source>
</evidence>
<evidence type="ECO:0008006" key="7">
    <source>
        <dbReference type="Google" id="ProtNLM"/>
    </source>
</evidence>
<feature type="region of interest" description="Disordered" evidence="1">
    <location>
        <begin position="1"/>
        <end position="21"/>
    </location>
</feature>
<dbReference type="InterPro" id="IPR039844">
    <property type="entry name" value="URB1"/>
</dbReference>
<sequence>MTSVDPAGEGEKQEVGEVQDGKTTISHKELITALNSDNIEIIHDGLSRFNRALSRLVRQEVDSEVSGEAELIQDYIKGSPECAELFRVWDYQQNNQIDRLESIIYDVLGHIISALKMAGHRSVGTAIVRSIIRNHMKPIYRNLSSGKHTVIQSTLRLLVSMAGHSQSTTRELQETFNFSMKTVDMILSALQRNVIDDPHLSRAVKVSFFNNYILEQLLRLYLRSDPARTGAASVDGETTVADSVHDFLLHLCTVPGVGLCYQDAGWYPPAALGEKKSVKLYNGNLLRLLKSLRPTEDQRQEALVLAILKSCPELVPSFWHSSANLSFEPRLSSRWLANMALAAKVIRLPVPDRFGATTMQQYPPSVNTIADNIIPSPTSRTLTGRALQHNSRLVKYTAAGVLSLAFEKLTEVRRVLNTMESESPDPNRWRKCWSDLLDEVRRRVPELQIILALQQPVTSKAPSNGDTIELHAHGEDEGDAQANETEKDITPELLQGAALRLLRHYQSHFPAIVSESRFDFGKLVPGDLEALPTDLQWHLLTLICGVRDFKWWSKAAGYQFSHLQSILTLHLTSTDTLITNLTNRVLRNLLSNSFLFTHHQDEIPIYLSALRLLPAQHRAAAIQWLDESLCTGVKNPYRIVDKLSSALDRARETIKDERSLEIVAHLLAVKGSRVGGVGMEVEEDGARFPIGPGLVCVLEGAVAVVKRGKEGKAGFSNNDVRHVLRALYFVVIGLVNSTQGVGEVTLEVIRQSVRNEDVAAIGSDVANDFFGAMQAYCERYCGGASHGEDVPDAMEVDVSLKHVGLREKKPNLDKFFRFMDSECTPASFDSIAFTAFTVCRSNPEFIAPLRSFVAYHYPLSGSLFRVCKAFSQVAEAETLDESDSAVSILLDIPITVIVSNVFEFIALSKSNALPHSLHALLLKKLETTSWREWVGLVRQALMEVTCIMHNVEHRFLVATDVARVFWGWVLEKARSAYMGNETIFEADSDDVNAEAEFVEVYVVVRELLFKHPAILGSFLNQTVSVDTTAIFNIVHETLKNESTLAQSKQRGLPPLWHLYTSIIRSNIHTELTAQPSKLSRGSVEAFSTFRAFMASDDVDHIITLLFQSEETSDLHDRMLSIALSGGGGIGMGRKIGIKSFGKLLLLTPKRPSEELDSILLKTVEACYLPDAVRSAGGGGDVVRVVIDDGEEELTGLYADVASIVDEETVRFLFSTPSQARSNILRYLLEAATSHRALVADLVCEAGKEIDVELALVLLDGMIMALSVEVGGKIDWIEWVQEKEMEAMKVLQKKVKKTLAKEITAAVVGRSEIFRRGDLRAATFARRLIDLFPKTFTPSLLDNVVEQLHASQDTPEDWALACSTLHQYSSCFIAMAKHDDAGSRGISLLIIICLKVLREFYAQSKKDIEVENDDAPALVGVLERSLEMIEDGKQVEVVEEIMKHAHGRDFVKSYMQSTLRYRLGDSAALAGLAALVRLLYTNESSLSKSGRASLPFDLPTLVDMIMTHSQSKRILLPTCGHAEDAKSAGKVGSAVNACHSAKFKLVILLETIMTIDPAHCCKNVHIPVLAAAYQATVSEADQTILRIWNLYEIGAGVSVAEWVGSWNGAGVMGGEEGEQGAADDMVVTHTNVLEALNAIDPVWMAGSIQYFDPHAAIQHSHKILPSQSPQASRHFPIYSPAFFLPLLISVLQNATESTTFDSRRIVDSNVLGLAIMSLSSTDMTTRRAAYCTLDWAYQAIQQSDFKEQKQVLLLLDGVRNSVVNRPEEWSEEGVVSVKPAAEKVAQRIPSVVALFAAQALMVLLKPESDMFMSVNRFLLQRPVVDFADVPLFYDLFYSPSADCRRERVWILRLLSCGLKVPEDYALYKRRHVMDILMGFFPSPLADTLSRKLIFEIIFKASFIPSVITDMVKKSGLLTFLSTLPSSLIFEPSNDLALALPRLCTRVLKGWLKSDPEWYGRNGEGRKVWMDGFANLCLGIVDAVCGQVGRQGGKKEAEGAKKTEKGKWWSRVVRDTLEFVGSVVDGFAEVYGDEGVTPFGLTIFDSLRGVVESGLAGCDGDEAASTIKQTTDDELDLDALYVTDGDVRSRYETARRKLLHTFVRIRMVLPEPVTLHEGGLDVVHSAEGMLSWAVTCIYGREDVWESREIVRKFLQWLLRMQQSSPGVLLQVLTKPTSKVTCAELIRLLTLLSARVSVRTDGEGQLRLMELAVANLVPLCAGFVEIGGGKKRKRKDDEDYDDTKAAPLLRPIHKLSLSPAFEKLIHKRLPKLLKALPDLHTLVTSTECSPATDSASSFEAVGNCLRQALGGSVI</sequence>
<feature type="domain" description="URB1 central HEAT repeat" evidence="4">
    <location>
        <begin position="548"/>
        <end position="653"/>
    </location>
</feature>
<gene>
    <name evidence="5" type="ORF">HK097_000025</name>
</gene>
<dbReference type="InterPro" id="IPR032436">
    <property type="entry name" value="URB1_C"/>
</dbReference>
<evidence type="ECO:0000313" key="6">
    <source>
        <dbReference type="Proteomes" id="UP001212841"/>
    </source>
</evidence>
<evidence type="ECO:0000259" key="2">
    <source>
        <dbReference type="Pfam" id="PF11707"/>
    </source>
</evidence>
<dbReference type="PANTHER" id="PTHR13500:SF0">
    <property type="entry name" value="NUCLEOLAR PRE-RIBOSOMAL-ASSOCIATED PROTEIN 1"/>
    <property type="match status" value="1"/>
</dbReference>